<comment type="subunit">
    <text evidence="4">May function both as a monomer and a homodimer.</text>
</comment>
<feature type="binding site" evidence="17">
    <location>
        <position position="297"/>
    </location>
    <ligand>
        <name>FAD</name>
        <dbReference type="ChEBI" id="CHEBI:57692"/>
    </ligand>
</feature>
<feature type="disulfide bond" description="Redox-active" evidence="18">
    <location>
        <begin position="408"/>
        <end position="411"/>
    </location>
</feature>
<dbReference type="GO" id="GO:0071949">
    <property type="term" value="F:FAD binding"/>
    <property type="evidence" value="ECO:0007669"/>
    <property type="project" value="InterPro"/>
</dbReference>
<feature type="disulfide bond" description="Redox-active" evidence="18">
    <location>
        <begin position="104"/>
        <end position="109"/>
    </location>
</feature>
<feature type="binding site" evidence="17">
    <location>
        <position position="268"/>
    </location>
    <ligand>
        <name>FAD</name>
        <dbReference type="ChEBI" id="CHEBI:57692"/>
    </ligand>
</feature>
<evidence type="ECO:0000256" key="3">
    <source>
        <dbReference type="ARBA" id="ARBA00008277"/>
    </source>
</evidence>
<dbReference type="PANTHER" id="PTHR12613">
    <property type="entry name" value="ERO1-RELATED"/>
    <property type="match status" value="1"/>
</dbReference>
<keyword evidence="6" id="KW-0285">Flavoprotein</keyword>
<sequence>MVVLVSNLVAALTLTASVMGLGWDVGGYSKPDSKVARNVLEGKAEGYCSPSGPIESTHCAYETVESLNKELFPALNKLVTFPFFRHYKVDLYRECPFWYENGFCMNRACGVEAADESEIPEKWRAQALSEVRVSEAGADPISSCYYREQDFCYIEDDATPDGQYIDLMINPERFTGYAGDSAHHVWRAIYEENCFGLSEAAMDASKAGGSSPASLASAVSGAGAGGIGFSKLSEGWGTEMIKAKGRDMEGGEMCEEKRVYYRVISGLHASISIHICHDYLDQTTGEWAPNLECFISRLASHPERLSNVYFNAVLLTRAIARAAPYLEAYDIGTAPIGRVLDDKAKEECSRDREAKAALSNVLRLASGDGMQKSFDEGDFFTGPDAPLLKEQFKTHFRNVSRIMDCVGCDKCRLWGKLQVSGLGTALKILFELDDKALDPKVNPDLLQRSEVVALFNTFHRISESLAAVDEFRKMYAQTQASAVESAKRKTARQGRQTTGHVAAPVPGGPVTSRLSLSAVLGVVVSGFEAFRRSCQGCLEVCWRSYEKGWVGRVVSRVVDVLGVVGGGGGGGRADL</sequence>
<feature type="binding site" evidence="17">
    <location>
        <position position="265"/>
    </location>
    <ligand>
        <name>FAD</name>
        <dbReference type="ChEBI" id="CHEBI:57692"/>
    </ligand>
</feature>
<dbReference type="Pfam" id="PF04137">
    <property type="entry name" value="ERO1"/>
    <property type="match status" value="1"/>
</dbReference>
<keyword evidence="12" id="KW-0472">Membrane</keyword>
<comment type="caution">
    <text evidence="20">The sequence shown here is derived from an EMBL/GenBank/DDBJ whole genome shotgun (WGS) entry which is preliminary data.</text>
</comment>
<dbReference type="PIRSF" id="PIRSF017205">
    <property type="entry name" value="ERO1"/>
    <property type="match status" value="1"/>
</dbReference>
<evidence type="ECO:0000256" key="17">
    <source>
        <dbReference type="PIRSR" id="PIRSR017205-2"/>
    </source>
</evidence>
<gene>
    <name evidence="20" type="ORF">DB88DRAFT_491884</name>
</gene>
<keyword evidence="15" id="KW-0676">Redox-active center</keyword>
<evidence type="ECO:0000256" key="14">
    <source>
        <dbReference type="ARBA" id="ARBA00023180"/>
    </source>
</evidence>
<evidence type="ECO:0000256" key="4">
    <source>
        <dbReference type="ARBA" id="ARBA00011802"/>
    </source>
</evidence>
<feature type="binding site" evidence="17">
    <location>
        <position position="173"/>
    </location>
    <ligand>
        <name>FAD</name>
        <dbReference type="ChEBI" id="CHEBI:57692"/>
    </ligand>
</feature>
<comment type="cofactor">
    <cofactor evidence="1 17">
        <name>FAD</name>
        <dbReference type="ChEBI" id="CHEBI:57692"/>
    </cofactor>
</comment>
<dbReference type="InterPro" id="IPR007266">
    <property type="entry name" value="Ero1"/>
</dbReference>
<evidence type="ECO:0000256" key="15">
    <source>
        <dbReference type="ARBA" id="ARBA00023284"/>
    </source>
</evidence>
<evidence type="ECO:0000256" key="9">
    <source>
        <dbReference type="ARBA" id="ARBA00022827"/>
    </source>
</evidence>
<dbReference type="SUPFAM" id="SSF110019">
    <property type="entry name" value="ERO1-like"/>
    <property type="match status" value="1"/>
</dbReference>
<comment type="similarity">
    <text evidence="3">Belongs to the EROs family.</text>
</comment>
<feature type="active site" evidence="16">
    <location>
        <position position="411"/>
    </location>
</feature>
<dbReference type="GO" id="GO:0034975">
    <property type="term" value="P:protein folding in endoplasmic reticulum"/>
    <property type="evidence" value="ECO:0007669"/>
    <property type="project" value="InterPro"/>
</dbReference>
<dbReference type="PANTHER" id="PTHR12613:SF0">
    <property type="entry name" value="ERO1-LIKE PROTEIN"/>
    <property type="match status" value="1"/>
</dbReference>
<keyword evidence="8" id="KW-0256">Endoplasmic reticulum</keyword>
<evidence type="ECO:0000256" key="13">
    <source>
        <dbReference type="ARBA" id="ARBA00023157"/>
    </source>
</evidence>
<keyword evidence="10" id="KW-0249">Electron transport</keyword>
<evidence type="ECO:0000256" key="11">
    <source>
        <dbReference type="ARBA" id="ARBA00023002"/>
    </source>
</evidence>
<accession>A0AAD9CY04</accession>
<evidence type="ECO:0008006" key="22">
    <source>
        <dbReference type="Google" id="ProtNLM"/>
    </source>
</evidence>
<evidence type="ECO:0000313" key="20">
    <source>
        <dbReference type="EMBL" id="KAK1923630.1"/>
    </source>
</evidence>
<evidence type="ECO:0000256" key="10">
    <source>
        <dbReference type="ARBA" id="ARBA00022982"/>
    </source>
</evidence>
<keyword evidence="21" id="KW-1185">Reference proteome</keyword>
<evidence type="ECO:0000256" key="5">
    <source>
        <dbReference type="ARBA" id="ARBA00022448"/>
    </source>
</evidence>
<evidence type="ECO:0000256" key="8">
    <source>
        <dbReference type="ARBA" id="ARBA00022824"/>
    </source>
</evidence>
<keyword evidence="9 17" id="KW-0274">FAD</keyword>
<dbReference type="GO" id="GO:0005789">
    <property type="term" value="C:endoplasmic reticulum membrane"/>
    <property type="evidence" value="ECO:0007669"/>
    <property type="project" value="UniProtKB-SubCell"/>
</dbReference>
<feature type="signal peptide" evidence="19">
    <location>
        <begin position="1"/>
        <end position="20"/>
    </location>
</feature>
<evidence type="ECO:0000256" key="12">
    <source>
        <dbReference type="ARBA" id="ARBA00023136"/>
    </source>
</evidence>
<feature type="active site" description="Nucleophile" evidence="16">
    <location>
        <position position="408"/>
    </location>
</feature>
<organism evidence="20 21">
    <name type="scientific">Papiliotrema laurentii</name>
    <name type="common">Cryptococcus laurentii</name>
    <dbReference type="NCBI Taxonomy" id="5418"/>
    <lineage>
        <taxon>Eukaryota</taxon>
        <taxon>Fungi</taxon>
        <taxon>Dikarya</taxon>
        <taxon>Basidiomycota</taxon>
        <taxon>Agaricomycotina</taxon>
        <taxon>Tremellomycetes</taxon>
        <taxon>Tremellales</taxon>
        <taxon>Rhynchogastremaceae</taxon>
        <taxon>Papiliotrema</taxon>
    </lineage>
</organism>
<dbReference type="Proteomes" id="UP001182556">
    <property type="component" value="Unassembled WGS sequence"/>
</dbReference>
<feature type="disulfide bond" evidence="18">
    <location>
        <begin position="144"/>
        <end position="152"/>
    </location>
</feature>
<feature type="chain" id="PRO_5042079099" description="Endoplasmic oxidoreductin 1" evidence="19">
    <location>
        <begin position="21"/>
        <end position="575"/>
    </location>
</feature>
<proteinExistence type="inferred from homology"/>
<feature type="binding site" evidence="17">
    <location>
        <position position="186"/>
    </location>
    <ligand>
        <name>FAD</name>
        <dbReference type="ChEBI" id="CHEBI:57692"/>
    </ligand>
</feature>
<evidence type="ECO:0000256" key="7">
    <source>
        <dbReference type="ARBA" id="ARBA00022729"/>
    </source>
</evidence>
<evidence type="ECO:0000256" key="19">
    <source>
        <dbReference type="SAM" id="SignalP"/>
    </source>
</evidence>
<dbReference type="GO" id="GO:0016972">
    <property type="term" value="F:thiol oxidase activity"/>
    <property type="evidence" value="ECO:0007669"/>
    <property type="project" value="InterPro"/>
</dbReference>
<protein>
    <recommendedName>
        <fullName evidence="22">Endoplasmic oxidoreductin 1</fullName>
    </recommendedName>
</protein>
<reference evidence="20" key="1">
    <citation type="submission" date="2023-02" db="EMBL/GenBank/DDBJ databases">
        <title>Identification and recombinant expression of a fungal hydrolase from Papiliotrema laurentii that hydrolyzes apple cutin and clears colloidal polyester polyurethane.</title>
        <authorList>
            <consortium name="DOE Joint Genome Institute"/>
            <person name="Roman V.A."/>
            <person name="Bojanowski C."/>
            <person name="Crable B.R."/>
            <person name="Wagner D.N."/>
            <person name="Hung C.S."/>
            <person name="Nadeau L.J."/>
            <person name="Schratz L."/>
            <person name="Haridas S."/>
            <person name="Pangilinan J."/>
            <person name="Lipzen A."/>
            <person name="Na H."/>
            <person name="Yan M."/>
            <person name="Ng V."/>
            <person name="Grigoriev I.V."/>
            <person name="Spatafora J.W."/>
            <person name="Barlow D."/>
            <person name="Biffinger J."/>
            <person name="Kelley-Loughnane N."/>
            <person name="Varaljay V.A."/>
            <person name="Crookes-Goodson W.J."/>
        </authorList>
    </citation>
    <scope>NUCLEOTIDE SEQUENCE</scope>
    <source>
        <strain evidence="20">5307AH</strain>
    </source>
</reference>
<evidence type="ECO:0000256" key="2">
    <source>
        <dbReference type="ARBA" id="ARBA00004367"/>
    </source>
</evidence>
<dbReference type="InterPro" id="IPR037192">
    <property type="entry name" value="ERO1-like_sf"/>
</dbReference>
<keyword evidence="7 19" id="KW-0732">Signal</keyword>
<keyword evidence="13 18" id="KW-1015">Disulfide bond</keyword>
<evidence type="ECO:0000256" key="1">
    <source>
        <dbReference type="ARBA" id="ARBA00001974"/>
    </source>
</evidence>
<evidence type="ECO:0000256" key="16">
    <source>
        <dbReference type="PIRSR" id="PIRSR017205-1"/>
    </source>
</evidence>
<dbReference type="GO" id="GO:0015035">
    <property type="term" value="F:protein-disulfide reductase activity"/>
    <property type="evidence" value="ECO:0007669"/>
    <property type="project" value="InterPro"/>
</dbReference>
<dbReference type="EMBL" id="JAODAN010000006">
    <property type="protein sequence ID" value="KAK1923630.1"/>
    <property type="molecule type" value="Genomic_DNA"/>
</dbReference>
<evidence type="ECO:0000256" key="18">
    <source>
        <dbReference type="PIRSR" id="PIRSR017205-3"/>
    </source>
</evidence>
<comment type="subcellular location">
    <subcellularLocation>
        <location evidence="2">Endoplasmic reticulum membrane</location>
        <topology evidence="2">Peripheral membrane protein</topology>
        <orientation evidence="2">Lumenal side</orientation>
    </subcellularLocation>
</comment>
<keyword evidence="11" id="KW-0560">Oxidoreductase</keyword>
<keyword evidence="5" id="KW-0813">Transport</keyword>
<evidence type="ECO:0000256" key="6">
    <source>
        <dbReference type="ARBA" id="ARBA00022630"/>
    </source>
</evidence>
<dbReference type="AlphaFoldDB" id="A0AAD9CY04"/>
<name>A0AAD9CY04_PAPLA</name>
<feature type="binding site" evidence="17">
    <location>
        <position position="175"/>
    </location>
    <ligand>
        <name>FAD</name>
        <dbReference type="ChEBI" id="CHEBI:57692"/>
    </ligand>
</feature>
<keyword evidence="14" id="KW-0325">Glycoprotein</keyword>
<evidence type="ECO:0000313" key="21">
    <source>
        <dbReference type="Proteomes" id="UP001182556"/>
    </source>
</evidence>